<protein>
    <recommendedName>
        <fullName evidence="1">protein-disulfide reductase</fullName>
        <ecNumber evidence="1">1.8.1.8</ecNumber>
    </recommendedName>
</protein>
<keyword evidence="3" id="KW-0560">Oxidoreductase</keyword>
<keyword evidence="10" id="KW-1185">Reference proteome</keyword>
<dbReference type="PANTHER" id="PTHR13871:SF27">
    <property type="entry name" value="THIOREDOXIN DOMAIN-CONTAINING PROTEIN"/>
    <property type="match status" value="1"/>
</dbReference>
<dbReference type="GO" id="GO:0016324">
    <property type="term" value="C:apical plasma membrane"/>
    <property type="evidence" value="ECO:0007669"/>
    <property type="project" value="EnsemblMetazoa"/>
</dbReference>
<dbReference type="Gene3D" id="3.40.30.10">
    <property type="entry name" value="Glutaredoxin"/>
    <property type="match status" value="1"/>
</dbReference>
<dbReference type="EC" id="1.8.1.8" evidence="1"/>
<dbReference type="HOGENOM" id="CLU_1305827_0_0_1"/>
<dbReference type="AlphaFoldDB" id="G0P2V6"/>
<dbReference type="CDD" id="cd02964">
    <property type="entry name" value="TryX_like_family"/>
    <property type="match status" value="1"/>
</dbReference>
<dbReference type="eggNOG" id="KOG2501">
    <property type="taxonomic scope" value="Eukaryota"/>
</dbReference>
<dbReference type="PROSITE" id="PS00194">
    <property type="entry name" value="THIOREDOXIN_1"/>
    <property type="match status" value="1"/>
</dbReference>
<reference evidence="10" key="1">
    <citation type="submission" date="2011-07" db="EMBL/GenBank/DDBJ databases">
        <authorList>
            <consortium name="Caenorhabditis brenneri Sequencing and Analysis Consortium"/>
            <person name="Wilson R.K."/>
        </authorList>
    </citation>
    <scope>NUCLEOTIDE SEQUENCE [LARGE SCALE GENOMIC DNA]</scope>
    <source>
        <strain evidence="10">PB2801</strain>
    </source>
</reference>
<evidence type="ECO:0000256" key="6">
    <source>
        <dbReference type="ARBA" id="ARBA00047388"/>
    </source>
</evidence>
<evidence type="ECO:0000259" key="8">
    <source>
        <dbReference type="PROSITE" id="PS51352"/>
    </source>
</evidence>
<evidence type="ECO:0000313" key="10">
    <source>
        <dbReference type="Proteomes" id="UP000008068"/>
    </source>
</evidence>
<dbReference type="PANTHER" id="PTHR13871">
    <property type="entry name" value="THIOREDOXIN"/>
    <property type="match status" value="1"/>
</dbReference>
<dbReference type="OrthoDB" id="189920at2759"/>
<evidence type="ECO:0000256" key="3">
    <source>
        <dbReference type="ARBA" id="ARBA00023002"/>
    </source>
</evidence>
<dbReference type="PROSITE" id="PS51352">
    <property type="entry name" value="THIOREDOXIN_2"/>
    <property type="match status" value="1"/>
</dbReference>
<dbReference type="OMA" id="QFTPIMK"/>
<organism evidence="10">
    <name type="scientific">Caenorhabditis brenneri</name>
    <name type="common">Nematode worm</name>
    <dbReference type="NCBI Taxonomy" id="135651"/>
    <lineage>
        <taxon>Eukaryota</taxon>
        <taxon>Metazoa</taxon>
        <taxon>Ecdysozoa</taxon>
        <taxon>Nematoda</taxon>
        <taxon>Chromadorea</taxon>
        <taxon>Rhabditida</taxon>
        <taxon>Rhabditina</taxon>
        <taxon>Rhabditomorpha</taxon>
        <taxon>Rhabditoidea</taxon>
        <taxon>Rhabditidae</taxon>
        <taxon>Peloderinae</taxon>
        <taxon>Caenorhabditis</taxon>
    </lineage>
</organism>
<dbReference type="SUPFAM" id="SSF52833">
    <property type="entry name" value="Thioredoxin-like"/>
    <property type="match status" value="1"/>
</dbReference>
<dbReference type="InterPro" id="IPR036249">
    <property type="entry name" value="Thioredoxin-like_sf"/>
</dbReference>
<dbReference type="GO" id="GO:0005737">
    <property type="term" value="C:cytoplasm"/>
    <property type="evidence" value="ECO:0007669"/>
    <property type="project" value="EnsemblMetazoa"/>
</dbReference>
<dbReference type="GO" id="GO:0047134">
    <property type="term" value="F:protein-disulfide reductase [NAD(P)H] activity"/>
    <property type="evidence" value="ECO:0007669"/>
    <property type="project" value="UniProtKB-EC"/>
</dbReference>
<evidence type="ECO:0000256" key="5">
    <source>
        <dbReference type="ARBA" id="ARBA00025782"/>
    </source>
</evidence>
<evidence type="ECO:0000256" key="4">
    <source>
        <dbReference type="ARBA" id="ARBA00023027"/>
    </source>
</evidence>
<dbReference type="Proteomes" id="UP000008068">
    <property type="component" value="Unassembled WGS sequence"/>
</dbReference>
<dbReference type="STRING" id="135651.G0P2V6"/>
<accession>G0P2V6</accession>
<name>G0P2V6_CAEBE</name>
<dbReference type="InterPro" id="IPR052259">
    <property type="entry name" value="Nucleoredoxin-like"/>
</dbReference>
<feature type="domain" description="Thioredoxin" evidence="8">
    <location>
        <begin position="1"/>
        <end position="128"/>
    </location>
</feature>
<dbReference type="EMBL" id="GL380032">
    <property type="protein sequence ID" value="EGT43432.1"/>
    <property type="molecule type" value="Genomic_DNA"/>
</dbReference>
<comment type="catalytic activity">
    <reaction evidence="7">
        <text>[protein]-dithiol + NADP(+) = [protein]-disulfide + NADPH + H(+)</text>
        <dbReference type="Rhea" id="RHEA:18753"/>
        <dbReference type="Rhea" id="RHEA-COMP:10593"/>
        <dbReference type="Rhea" id="RHEA-COMP:10594"/>
        <dbReference type="ChEBI" id="CHEBI:15378"/>
        <dbReference type="ChEBI" id="CHEBI:29950"/>
        <dbReference type="ChEBI" id="CHEBI:50058"/>
        <dbReference type="ChEBI" id="CHEBI:57783"/>
        <dbReference type="ChEBI" id="CHEBI:58349"/>
        <dbReference type="EC" id="1.8.1.8"/>
    </reaction>
</comment>
<dbReference type="InterPro" id="IPR017937">
    <property type="entry name" value="Thioredoxin_CS"/>
</dbReference>
<dbReference type="Pfam" id="PF24982">
    <property type="entry name" value="DUF7773"/>
    <property type="match status" value="1"/>
</dbReference>
<evidence type="ECO:0000256" key="7">
    <source>
        <dbReference type="ARBA" id="ARBA00047804"/>
    </source>
</evidence>
<keyword evidence="2" id="KW-0677">Repeat</keyword>
<dbReference type="InterPro" id="IPR013766">
    <property type="entry name" value="Thioredoxin_domain"/>
</dbReference>
<dbReference type="InParanoid" id="G0P2V6"/>
<dbReference type="Pfam" id="PF13905">
    <property type="entry name" value="Thioredoxin_8"/>
    <property type="match status" value="1"/>
</dbReference>
<dbReference type="InterPro" id="IPR012336">
    <property type="entry name" value="Thioredoxin-like_fold"/>
</dbReference>
<sequence>MTKNFFSGTSLRLKDGSMVDAGDHLKGKIVVLYFSASWCGPCRQFTPIMKELYQQIAETNQPIEVILLSRDYMRFQLDEYYEKQGCSWGVVPLRDPIIEKCLEKYDVKALPSCRVVDEFGNLLDANARHHVESLFTKHHAKSQTNSIRFSEFCCCSTNLCNDVNHKRVYDKYGLQITFADNVFTDASSSRSNIVSLTLLICIISYYMVSVF</sequence>
<dbReference type="GO" id="GO:0005634">
    <property type="term" value="C:nucleus"/>
    <property type="evidence" value="ECO:0007669"/>
    <property type="project" value="EnsemblMetazoa"/>
</dbReference>
<gene>
    <name evidence="9" type="primary">Cbn-trx-3</name>
    <name evidence="9" type="ORF">CAEBREN_00195</name>
</gene>
<evidence type="ECO:0000256" key="1">
    <source>
        <dbReference type="ARBA" id="ARBA00012612"/>
    </source>
</evidence>
<keyword evidence="4" id="KW-0520">NAD</keyword>
<dbReference type="FunCoup" id="G0P2V6">
    <property type="interactions" value="20"/>
</dbReference>
<evidence type="ECO:0000256" key="2">
    <source>
        <dbReference type="ARBA" id="ARBA00022737"/>
    </source>
</evidence>
<evidence type="ECO:0000313" key="9">
    <source>
        <dbReference type="EMBL" id="EGT43432.1"/>
    </source>
</evidence>
<comment type="similarity">
    <text evidence="5">Belongs to the nucleoredoxin family.</text>
</comment>
<dbReference type="InterPro" id="IPR056675">
    <property type="entry name" value="DUF7773"/>
</dbReference>
<proteinExistence type="inferred from homology"/>
<comment type="catalytic activity">
    <reaction evidence="6">
        <text>[protein]-dithiol + NAD(+) = [protein]-disulfide + NADH + H(+)</text>
        <dbReference type="Rhea" id="RHEA:18749"/>
        <dbReference type="Rhea" id="RHEA-COMP:10593"/>
        <dbReference type="Rhea" id="RHEA-COMP:10594"/>
        <dbReference type="ChEBI" id="CHEBI:15378"/>
        <dbReference type="ChEBI" id="CHEBI:29950"/>
        <dbReference type="ChEBI" id="CHEBI:50058"/>
        <dbReference type="ChEBI" id="CHEBI:57540"/>
        <dbReference type="ChEBI" id="CHEBI:57945"/>
        <dbReference type="EC" id="1.8.1.8"/>
    </reaction>
</comment>